<proteinExistence type="predicted"/>
<keyword evidence="1" id="KW-0812">Transmembrane</keyword>
<keyword evidence="1" id="KW-0472">Membrane</keyword>
<dbReference type="RefSeq" id="WP_127011567.1">
    <property type="nucleotide sequence ID" value="NZ_CP031422.1"/>
</dbReference>
<keyword evidence="1" id="KW-1133">Transmembrane helix</keyword>
<dbReference type="AlphaFoldDB" id="A0A3S9WFZ6"/>
<name>A0A3S9WFZ6_9MICO</name>
<evidence type="ECO:0000256" key="1">
    <source>
        <dbReference type="SAM" id="Phobius"/>
    </source>
</evidence>
<gene>
    <name evidence="2" type="ORF">CVS54_00278</name>
</gene>
<feature type="transmembrane region" description="Helical" evidence="1">
    <location>
        <begin position="39"/>
        <end position="61"/>
    </location>
</feature>
<accession>A0A3S9WFZ6</accession>
<reference evidence="2 3" key="1">
    <citation type="submission" date="2018-08" db="EMBL/GenBank/DDBJ databases">
        <title>Microbacterium oxydans strain HG3.</title>
        <authorList>
            <person name="ORTET P."/>
        </authorList>
    </citation>
    <scope>NUCLEOTIDE SEQUENCE [LARGE SCALE GENOMIC DNA]</scope>
    <source>
        <strain evidence="2 3">HG3</strain>
    </source>
</reference>
<organism evidence="2 3">
    <name type="scientific">Microbacterium oxydans</name>
    <dbReference type="NCBI Taxonomy" id="82380"/>
    <lineage>
        <taxon>Bacteria</taxon>
        <taxon>Bacillati</taxon>
        <taxon>Actinomycetota</taxon>
        <taxon>Actinomycetes</taxon>
        <taxon>Micrococcales</taxon>
        <taxon>Microbacteriaceae</taxon>
        <taxon>Microbacterium</taxon>
    </lineage>
</organism>
<protein>
    <submittedName>
        <fullName evidence="2">Uncharacterized protein</fullName>
    </submittedName>
</protein>
<feature type="transmembrane region" description="Helical" evidence="1">
    <location>
        <begin position="12"/>
        <end position="33"/>
    </location>
</feature>
<dbReference type="KEGG" id="moy:CVS54_00278"/>
<evidence type="ECO:0000313" key="3">
    <source>
        <dbReference type="Proteomes" id="UP000274841"/>
    </source>
</evidence>
<sequence length="70" mass="7755">MAERVRGTSRERATVAALVIVGVALPVIANLQLFQDVVWIFWLTSFTLIATALALLVRATVRERRRSSSS</sequence>
<evidence type="ECO:0000313" key="2">
    <source>
        <dbReference type="EMBL" id="AZS38981.1"/>
    </source>
</evidence>
<dbReference type="Proteomes" id="UP000274841">
    <property type="component" value="Chromosome"/>
</dbReference>
<dbReference type="EMBL" id="CP031422">
    <property type="protein sequence ID" value="AZS38981.1"/>
    <property type="molecule type" value="Genomic_DNA"/>
</dbReference>